<sequence>MALPTTDGNLLVVSNDQDIALPATDEELVLLTEKLLEVEVPTNVFFQAIAIAAYDYASAFRYADNFLNSFKKAEI</sequence>
<name>A0A8J7L3X2_9CYAN</name>
<protein>
    <submittedName>
        <fullName evidence="1">Uncharacterized protein</fullName>
    </submittedName>
</protein>
<evidence type="ECO:0000313" key="2">
    <source>
        <dbReference type="Proteomes" id="UP000599391"/>
    </source>
</evidence>
<dbReference type="EMBL" id="JAECZB010000093">
    <property type="protein sequence ID" value="MBH8555365.1"/>
    <property type="molecule type" value="Genomic_DNA"/>
</dbReference>
<gene>
    <name evidence="1" type="ORF">I8751_24065</name>
</gene>
<dbReference type="Proteomes" id="UP000599391">
    <property type="component" value="Unassembled WGS sequence"/>
</dbReference>
<evidence type="ECO:0000313" key="1">
    <source>
        <dbReference type="EMBL" id="MBH8555365.1"/>
    </source>
</evidence>
<keyword evidence="2" id="KW-1185">Reference proteome</keyword>
<dbReference type="AlphaFoldDB" id="A0A8J7L3X2"/>
<accession>A0A8J7L3X2</accession>
<comment type="caution">
    <text evidence="1">The sequence shown here is derived from an EMBL/GenBank/DDBJ whole genome shotgun (WGS) entry which is preliminary data.</text>
</comment>
<organism evidence="1 2">
    <name type="scientific">Atlanticothrix silvestris CENA357</name>
    <dbReference type="NCBI Taxonomy" id="1725252"/>
    <lineage>
        <taxon>Bacteria</taxon>
        <taxon>Bacillati</taxon>
        <taxon>Cyanobacteriota</taxon>
        <taxon>Cyanophyceae</taxon>
        <taxon>Nostocales</taxon>
        <taxon>Nodulariaceae</taxon>
        <taxon>Atlanticothrix</taxon>
        <taxon>Atlanticothrix silvestris</taxon>
    </lineage>
</organism>
<proteinExistence type="predicted"/>
<reference evidence="1 2" key="1">
    <citation type="journal article" date="2021" name="Int. J. Syst. Evol. Microbiol.">
        <title>Amazonocrinis nigriterrae gen. nov., sp. nov., Atlanticothrix silvestris gen. nov., sp. nov. and Dendronalium phyllosphericum gen. nov., sp. nov., nostocacean cyanobacteria from Brazilian environments.</title>
        <authorList>
            <person name="Alvarenga D.O."/>
            <person name="Andreote A.P.D."/>
            <person name="Branco L.H.Z."/>
            <person name="Delbaje E."/>
            <person name="Cruz R.B."/>
            <person name="Varani A.M."/>
            <person name="Fiore M.F."/>
        </authorList>
    </citation>
    <scope>NUCLEOTIDE SEQUENCE [LARGE SCALE GENOMIC DNA]</scope>
    <source>
        <strain evidence="1 2">CENA357</strain>
    </source>
</reference>